<feature type="non-terminal residue" evidence="1">
    <location>
        <position position="1"/>
    </location>
</feature>
<comment type="caution">
    <text evidence="1">The sequence shown here is derived from an EMBL/GenBank/DDBJ whole genome shotgun (WGS) entry which is preliminary data.</text>
</comment>
<proteinExistence type="predicted"/>
<sequence length="53" mass="5796">FSDIDTSVGLSSVSDIISSARLSRVSDTLSRLGFLDFPRSVRLFRSSDISSRS</sequence>
<evidence type="ECO:0000313" key="2">
    <source>
        <dbReference type="Proteomes" id="UP000824469"/>
    </source>
</evidence>
<feature type="non-terminal residue" evidence="1">
    <location>
        <position position="53"/>
    </location>
</feature>
<dbReference type="Proteomes" id="UP000824469">
    <property type="component" value="Unassembled WGS sequence"/>
</dbReference>
<reference evidence="1 2" key="1">
    <citation type="journal article" date="2021" name="Nat. Plants">
        <title>The Taxus genome provides insights into paclitaxel biosynthesis.</title>
        <authorList>
            <person name="Xiong X."/>
            <person name="Gou J."/>
            <person name="Liao Q."/>
            <person name="Li Y."/>
            <person name="Zhou Q."/>
            <person name="Bi G."/>
            <person name="Li C."/>
            <person name="Du R."/>
            <person name="Wang X."/>
            <person name="Sun T."/>
            <person name="Guo L."/>
            <person name="Liang H."/>
            <person name="Lu P."/>
            <person name="Wu Y."/>
            <person name="Zhang Z."/>
            <person name="Ro D.K."/>
            <person name="Shang Y."/>
            <person name="Huang S."/>
            <person name="Yan J."/>
        </authorList>
    </citation>
    <scope>NUCLEOTIDE SEQUENCE [LARGE SCALE GENOMIC DNA]</scope>
    <source>
        <strain evidence="1">Ta-2019</strain>
    </source>
</reference>
<dbReference type="AlphaFoldDB" id="A0AA38LFG9"/>
<name>A0AA38LFG9_TAXCH</name>
<accession>A0AA38LFG9</accession>
<dbReference type="EMBL" id="JAHRHJ020000003">
    <property type="protein sequence ID" value="KAH9322444.1"/>
    <property type="molecule type" value="Genomic_DNA"/>
</dbReference>
<gene>
    <name evidence="1" type="ORF">KI387_017083</name>
</gene>
<evidence type="ECO:0000313" key="1">
    <source>
        <dbReference type="EMBL" id="KAH9322444.1"/>
    </source>
</evidence>
<keyword evidence="2" id="KW-1185">Reference proteome</keyword>
<protein>
    <submittedName>
        <fullName evidence="1">Uncharacterized protein</fullName>
    </submittedName>
</protein>
<organism evidence="1 2">
    <name type="scientific">Taxus chinensis</name>
    <name type="common">Chinese yew</name>
    <name type="synonym">Taxus wallichiana var. chinensis</name>
    <dbReference type="NCBI Taxonomy" id="29808"/>
    <lineage>
        <taxon>Eukaryota</taxon>
        <taxon>Viridiplantae</taxon>
        <taxon>Streptophyta</taxon>
        <taxon>Embryophyta</taxon>
        <taxon>Tracheophyta</taxon>
        <taxon>Spermatophyta</taxon>
        <taxon>Pinopsida</taxon>
        <taxon>Pinidae</taxon>
        <taxon>Conifers II</taxon>
        <taxon>Cupressales</taxon>
        <taxon>Taxaceae</taxon>
        <taxon>Taxus</taxon>
    </lineage>
</organism>